<evidence type="ECO:0000313" key="1">
    <source>
        <dbReference type="EMBL" id="GFY73775.1"/>
    </source>
</evidence>
<sequence length="109" mass="12799">MSGLKYQHSRKAVMSRKRNIKFRFRAQHNSPISNPAQRCLMPNLHKTEDVLRSPNINTPSPPELINLFLRLRRFFWFVIVTSDHGVLVIRQERMTVTDGPSLVHFWSSN</sequence>
<name>A0A8X7CPW6_9ARAC</name>
<accession>A0A8X7CPW6</accession>
<keyword evidence="2" id="KW-1185">Reference proteome</keyword>
<evidence type="ECO:0000313" key="2">
    <source>
        <dbReference type="Proteomes" id="UP000886998"/>
    </source>
</evidence>
<organism evidence="1 2">
    <name type="scientific">Trichonephila inaurata madagascariensis</name>
    <dbReference type="NCBI Taxonomy" id="2747483"/>
    <lineage>
        <taxon>Eukaryota</taxon>
        <taxon>Metazoa</taxon>
        <taxon>Ecdysozoa</taxon>
        <taxon>Arthropoda</taxon>
        <taxon>Chelicerata</taxon>
        <taxon>Arachnida</taxon>
        <taxon>Araneae</taxon>
        <taxon>Araneomorphae</taxon>
        <taxon>Entelegynae</taxon>
        <taxon>Araneoidea</taxon>
        <taxon>Nephilidae</taxon>
        <taxon>Trichonephila</taxon>
        <taxon>Trichonephila inaurata</taxon>
    </lineage>
</organism>
<protein>
    <submittedName>
        <fullName evidence="1">Uncharacterized protein</fullName>
    </submittedName>
</protein>
<dbReference type="EMBL" id="BMAV01020339">
    <property type="protein sequence ID" value="GFY73775.1"/>
    <property type="molecule type" value="Genomic_DNA"/>
</dbReference>
<gene>
    <name evidence="1" type="ORF">TNIN_471321</name>
</gene>
<proteinExistence type="predicted"/>
<dbReference type="Proteomes" id="UP000886998">
    <property type="component" value="Unassembled WGS sequence"/>
</dbReference>
<comment type="caution">
    <text evidence="1">The sequence shown here is derived from an EMBL/GenBank/DDBJ whole genome shotgun (WGS) entry which is preliminary data.</text>
</comment>
<dbReference type="AlphaFoldDB" id="A0A8X7CPW6"/>
<reference evidence="1" key="1">
    <citation type="submission" date="2020-08" db="EMBL/GenBank/DDBJ databases">
        <title>Multicomponent nature underlies the extraordinary mechanical properties of spider dragline silk.</title>
        <authorList>
            <person name="Kono N."/>
            <person name="Nakamura H."/>
            <person name="Mori M."/>
            <person name="Yoshida Y."/>
            <person name="Ohtoshi R."/>
            <person name="Malay A.D."/>
            <person name="Moran D.A.P."/>
            <person name="Tomita M."/>
            <person name="Numata K."/>
            <person name="Arakawa K."/>
        </authorList>
    </citation>
    <scope>NUCLEOTIDE SEQUENCE</scope>
</reference>